<gene>
    <name evidence="4" type="ORF">EB796_013840</name>
</gene>
<keyword evidence="5" id="KW-1185">Reference proteome</keyword>
<evidence type="ECO:0000313" key="5">
    <source>
        <dbReference type="Proteomes" id="UP000593567"/>
    </source>
</evidence>
<dbReference type="CDD" id="cd00054">
    <property type="entry name" value="EGF_CA"/>
    <property type="match status" value="1"/>
</dbReference>
<dbReference type="Proteomes" id="UP000593567">
    <property type="component" value="Unassembled WGS sequence"/>
</dbReference>
<dbReference type="InterPro" id="IPR000742">
    <property type="entry name" value="EGF"/>
</dbReference>
<comment type="caution">
    <text evidence="4">The sequence shown here is derived from an EMBL/GenBank/DDBJ whole genome shotgun (WGS) entry which is preliminary data.</text>
</comment>
<proteinExistence type="predicted"/>
<evidence type="ECO:0000313" key="4">
    <source>
        <dbReference type="EMBL" id="KAF6027843.1"/>
    </source>
</evidence>
<dbReference type="PROSITE" id="PS50026">
    <property type="entry name" value="EGF_3"/>
    <property type="match status" value="1"/>
</dbReference>
<protein>
    <recommendedName>
        <fullName evidence="3">EGF-like domain-containing protein</fullName>
    </recommendedName>
</protein>
<name>A0A7J7JPM9_BUGNE</name>
<evidence type="ECO:0000256" key="2">
    <source>
        <dbReference type="PROSITE-ProRule" id="PRU00076"/>
    </source>
</evidence>
<keyword evidence="2" id="KW-0245">EGF-like domain</keyword>
<evidence type="ECO:0000256" key="1">
    <source>
        <dbReference type="ARBA" id="ARBA00023157"/>
    </source>
</evidence>
<dbReference type="EMBL" id="VXIV02002016">
    <property type="protein sequence ID" value="KAF6027843.1"/>
    <property type="molecule type" value="Genomic_DNA"/>
</dbReference>
<dbReference type="AlphaFoldDB" id="A0A7J7JPM9"/>
<dbReference type="PROSITE" id="PS00010">
    <property type="entry name" value="ASX_HYDROXYL"/>
    <property type="match status" value="1"/>
</dbReference>
<accession>A0A7J7JPM9</accession>
<keyword evidence="1" id="KW-1015">Disulfide bond</keyword>
<organism evidence="4 5">
    <name type="scientific">Bugula neritina</name>
    <name type="common">Brown bryozoan</name>
    <name type="synonym">Sertularia neritina</name>
    <dbReference type="NCBI Taxonomy" id="10212"/>
    <lineage>
        <taxon>Eukaryota</taxon>
        <taxon>Metazoa</taxon>
        <taxon>Spiralia</taxon>
        <taxon>Lophotrochozoa</taxon>
        <taxon>Bryozoa</taxon>
        <taxon>Gymnolaemata</taxon>
        <taxon>Cheilostomatida</taxon>
        <taxon>Flustrina</taxon>
        <taxon>Buguloidea</taxon>
        <taxon>Bugulidae</taxon>
        <taxon>Bugula</taxon>
    </lineage>
</organism>
<evidence type="ECO:0000259" key="3">
    <source>
        <dbReference type="PROSITE" id="PS50026"/>
    </source>
</evidence>
<comment type="caution">
    <text evidence="2">Lacks conserved residue(s) required for the propagation of feature annotation.</text>
</comment>
<reference evidence="4" key="1">
    <citation type="submission" date="2020-06" db="EMBL/GenBank/DDBJ databases">
        <title>Draft genome of Bugula neritina, a colonial animal packing powerful symbionts and potential medicines.</title>
        <authorList>
            <person name="Rayko M."/>
        </authorList>
    </citation>
    <scope>NUCLEOTIDE SEQUENCE [LARGE SCALE GENOMIC DNA]</scope>
    <source>
        <strain evidence="4">Kwan_BN1</strain>
    </source>
</reference>
<sequence length="224" mass="25054">MYFHPIAVSVAVYIRYFHPIASYKQLRHCREQTDGYIVAVSIQLHAAMNRYIALASVLAVVSRVLGDGPSYPVQGYSAKSCSEEGEFFADKDNVLVPQMCYECERQEPAADVPPPCASDGSYVCYNNGILTYEASKCWCLCHPDWQGNHDCSKPTGYDPVVVVDSDAICVDGKPDDDHCYEAGGCLHGGKCHNQCQGYWCECPDRDIFDYIGPRCEKDDDDYRK</sequence>
<feature type="domain" description="EGF-like" evidence="3">
    <location>
        <begin position="175"/>
        <end position="216"/>
    </location>
</feature>
<dbReference type="InterPro" id="IPR000152">
    <property type="entry name" value="EGF-type_Asp/Asn_hydroxyl_site"/>
</dbReference>
<dbReference type="SMART" id="SM00181">
    <property type="entry name" value="EGF"/>
    <property type="match status" value="2"/>
</dbReference>